<gene>
    <name evidence="1" type="ORF">GCM10010406_21380</name>
</gene>
<accession>A0ABP5YPM9</accession>
<name>A0ABP5YPM9_9ACTN</name>
<protein>
    <submittedName>
        <fullName evidence="1">Uncharacterized protein</fullName>
    </submittedName>
</protein>
<dbReference type="RefSeq" id="WP_344382941.1">
    <property type="nucleotide sequence ID" value="NZ_BAAATA010000009.1"/>
</dbReference>
<evidence type="ECO:0000313" key="2">
    <source>
        <dbReference type="Proteomes" id="UP001501358"/>
    </source>
</evidence>
<organism evidence="1 2">
    <name type="scientific">Streptomyces thermolineatus</name>
    <dbReference type="NCBI Taxonomy" id="44033"/>
    <lineage>
        <taxon>Bacteria</taxon>
        <taxon>Bacillati</taxon>
        <taxon>Actinomycetota</taxon>
        <taxon>Actinomycetes</taxon>
        <taxon>Kitasatosporales</taxon>
        <taxon>Streptomycetaceae</taxon>
        <taxon>Streptomyces</taxon>
    </lineage>
</organism>
<dbReference type="Proteomes" id="UP001501358">
    <property type="component" value="Unassembled WGS sequence"/>
</dbReference>
<dbReference type="EMBL" id="BAAATA010000009">
    <property type="protein sequence ID" value="GAA2484854.1"/>
    <property type="molecule type" value="Genomic_DNA"/>
</dbReference>
<comment type="caution">
    <text evidence="1">The sequence shown here is derived from an EMBL/GenBank/DDBJ whole genome shotgun (WGS) entry which is preliminary data.</text>
</comment>
<sequence>MHAAARRVFAKQVGPREINGVYLSGYQGETYTVLAIHYGPDARRVTGWSEWAVTVRWEDGHETTHCTAWDPDRDRVITPPTAP</sequence>
<keyword evidence="2" id="KW-1185">Reference proteome</keyword>
<evidence type="ECO:0000313" key="1">
    <source>
        <dbReference type="EMBL" id="GAA2484854.1"/>
    </source>
</evidence>
<proteinExistence type="predicted"/>
<reference evidence="2" key="1">
    <citation type="journal article" date="2019" name="Int. J. Syst. Evol. Microbiol.">
        <title>The Global Catalogue of Microorganisms (GCM) 10K type strain sequencing project: providing services to taxonomists for standard genome sequencing and annotation.</title>
        <authorList>
            <consortium name="The Broad Institute Genomics Platform"/>
            <consortium name="The Broad Institute Genome Sequencing Center for Infectious Disease"/>
            <person name="Wu L."/>
            <person name="Ma J."/>
        </authorList>
    </citation>
    <scope>NUCLEOTIDE SEQUENCE [LARGE SCALE GENOMIC DNA]</scope>
    <source>
        <strain evidence="2">JCM 6307</strain>
    </source>
</reference>